<protein>
    <submittedName>
        <fullName evidence="2">Uncharacterized protein</fullName>
    </submittedName>
</protein>
<dbReference type="Proteomes" id="UP000262878">
    <property type="component" value="Unassembled WGS sequence"/>
</dbReference>
<evidence type="ECO:0000256" key="1">
    <source>
        <dbReference type="SAM" id="Phobius"/>
    </source>
</evidence>
<keyword evidence="1" id="KW-1133">Transmembrane helix</keyword>
<evidence type="ECO:0000313" key="2">
    <source>
        <dbReference type="EMBL" id="HAR55559.1"/>
    </source>
</evidence>
<proteinExistence type="predicted"/>
<gene>
    <name evidence="2" type="ORF">DCR58_02100</name>
</gene>
<name>A0A348WLZ7_9GAMM</name>
<keyword evidence="1" id="KW-0812">Transmembrane</keyword>
<dbReference type="EMBL" id="DMUP01000042">
    <property type="protein sequence ID" value="HAR55559.1"/>
    <property type="molecule type" value="Genomic_DNA"/>
</dbReference>
<accession>A0A348WLZ7</accession>
<reference evidence="2 3" key="1">
    <citation type="journal article" date="2018" name="Nat. Biotechnol.">
        <title>A standardized bacterial taxonomy based on genome phylogeny substantially revises the tree of life.</title>
        <authorList>
            <person name="Parks D.H."/>
            <person name="Chuvochina M."/>
            <person name="Waite D.W."/>
            <person name="Rinke C."/>
            <person name="Skarshewski A."/>
            <person name="Chaumeil P.A."/>
            <person name="Hugenholtz P."/>
        </authorList>
    </citation>
    <scope>NUCLEOTIDE SEQUENCE [LARGE SCALE GENOMIC DNA]</scope>
    <source>
        <strain evidence="2">UBA9360</strain>
    </source>
</reference>
<comment type="caution">
    <text evidence="2">The sequence shown here is derived from an EMBL/GenBank/DDBJ whole genome shotgun (WGS) entry which is preliminary data.</text>
</comment>
<dbReference type="AlphaFoldDB" id="A0A348WLZ7"/>
<evidence type="ECO:0000313" key="3">
    <source>
        <dbReference type="Proteomes" id="UP000262878"/>
    </source>
</evidence>
<feature type="transmembrane region" description="Helical" evidence="1">
    <location>
        <begin position="30"/>
        <end position="53"/>
    </location>
</feature>
<organism evidence="2 3">
    <name type="scientific">Idiomarina baltica</name>
    <dbReference type="NCBI Taxonomy" id="190892"/>
    <lineage>
        <taxon>Bacteria</taxon>
        <taxon>Pseudomonadati</taxon>
        <taxon>Pseudomonadota</taxon>
        <taxon>Gammaproteobacteria</taxon>
        <taxon>Alteromonadales</taxon>
        <taxon>Idiomarinaceae</taxon>
        <taxon>Idiomarina</taxon>
    </lineage>
</organism>
<keyword evidence="1" id="KW-0472">Membrane</keyword>
<sequence length="67" mass="7420">MNTRLFHTLIMAVFLSGILLDRVLVNAFGAVHINWIGLFIGCALNGCVAFVAYKRVTHTSTLEKVNQ</sequence>